<protein>
    <recommendedName>
        <fullName evidence="5">Glycosyltransferase subfamily 4-like N-terminal domain-containing protein</fullName>
    </recommendedName>
</protein>
<accession>A0A1F6CKI4</accession>
<dbReference type="InterPro" id="IPR050194">
    <property type="entry name" value="Glycosyltransferase_grp1"/>
</dbReference>
<dbReference type="Pfam" id="PF13439">
    <property type="entry name" value="Glyco_transf_4"/>
    <property type="match status" value="1"/>
</dbReference>
<dbReference type="Gene3D" id="3.40.50.2000">
    <property type="entry name" value="Glycogen Phosphorylase B"/>
    <property type="match status" value="2"/>
</dbReference>
<gene>
    <name evidence="3" type="ORF">A2704_07175</name>
</gene>
<evidence type="ECO:0000313" key="4">
    <source>
        <dbReference type="Proteomes" id="UP000176445"/>
    </source>
</evidence>
<dbReference type="InterPro" id="IPR001296">
    <property type="entry name" value="Glyco_trans_1"/>
</dbReference>
<dbReference type="InterPro" id="IPR028098">
    <property type="entry name" value="Glyco_trans_4-like_N"/>
</dbReference>
<feature type="domain" description="Glycosyl transferase family 1" evidence="1">
    <location>
        <begin position="214"/>
        <end position="365"/>
    </location>
</feature>
<proteinExistence type="predicted"/>
<evidence type="ECO:0000313" key="3">
    <source>
        <dbReference type="EMBL" id="OGG49578.1"/>
    </source>
</evidence>
<evidence type="ECO:0000259" key="2">
    <source>
        <dbReference type="Pfam" id="PF13439"/>
    </source>
</evidence>
<dbReference type="PANTHER" id="PTHR45947">
    <property type="entry name" value="SULFOQUINOVOSYL TRANSFERASE SQD2"/>
    <property type="match status" value="1"/>
</dbReference>
<dbReference type="Proteomes" id="UP000176445">
    <property type="component" value="Unassembled WGS sequence"/>
</dbReference>
<dbReference type="Pfam" id="PF00534">
    <property type="entry name" value="Glycos_transf_1"/>
    <property type="match status" value="1"/>
</dbReference>
<evidence type="ECO:0008006" key="5">
    <source>
        <dbReference type="Google" id="ProtNLM"/>
    </source>
</evidence>
<reference evidence="3 4" key="1">
    <citation type="journal article" date="2016" name="Nat. Commun.">
        <title>Thousands of microbial genomes shed light on interconnected biogeochemical processes in an aquifer system.</title>
        <authorList>
            <person name="Anantharaman K."/>
            <person name="Brown C.T."/>
            <person name="Hug L.A."/>
            <person name="Sharon I."/>
            <person name="Castelle C.J."/>
            <person name="Probst A.J."/>
            <person name="Thomas B.C."/>
            <person name="Singh A."/>
            <person name="Wilkins M.J."/>
            <person name="Karaoz U."/>
            <person name="Brodie E.L."/>
            <person name="Williams K.H."/>
            <person name="Hubbard S.S."/>
            <person name="Banfield J.F."/>
        </authorList>
    </citation>
    <scope>NUCLEOTIDE SEQUENCE [LARGE SCALE GENOMIC DNA]</scope>
</reference>
<name>A0A1F6CKI4_9BACT</name>
<evidence type="ECO:0000259" key="1">
    <source>
        <dbReference type="Pfam" id="PF00534"/>
    </source>
</evidence>
<dbReference type="GO" id="GO:0016757">
    <property type="term" value="F:glycosyltransferase activity"/>
    <property type="evidence" value="ECO:0007669"/>
    <property type="project" value="InterPro"/>
</dbReference>
<organism evidence="3 4">
    <name type="scientific">Candidatus Kaiserbacteria bacterium RIFCSPHIGHO2_01_FULL_54_36b</name>
    <dbReference type="NCBI Taxonomy" id="1798483"/>
    <lineage>
        <taxon>Bacteria</taxon>
        <taxon>Candidatus Kaiseribacteriota</taxon>
    </lineage>
</organism>
<dbReference type="EMBL" id="MFKW01000071">
    <property type="protein sequence ID" value="OGG49578.1"/>
    <property type="molecule type" value="Genomic_DNA"/>
</dbReference>
<comment type="caution">
    <text evidence="3">The sequence shown here is derived from an EMBL/GenBank/DDBJ whole genome shotgun (WGS) entry which is preliminary data.</text>
</comment>
<dbReference type="AlphaFoldDB" id="A0A1F6CKI4"/>
<feature type="domain" description="Glycosyltransferase subfamily 4-like N-terminal" evidence="2">
    <location>
        <begin position="15"/>
        <end position="194"/>
    </location>
</feature>
<dbReference type="PANTHER" id="PTHR45947:SF3">
    <property type="entry name" value="SULFOQUINOVOSYL TRANSFERASE SQD2"/>
    <property type="match status" value="1"/>
</dbReference>
<sequence length="395" mass="43418">MKIAIFSDSFYPELGGIQDSIALSARTLGGRGHQIQFHVPQASAHDFAIAGIPEREIDLGPNVSVCRYASFHIPSPTKQSRFVPPTFRRWRQVREFRPDVIHTHTFFGLGWEALRTAKKLHVPLIGTNHSAVAAFADYMPFARKTFAALTFGAVVRYYNSCNFVSGPSRSVIEDMQALGLRVPSDVVSNPIDTDVFCPVTSEEKRALKQRLSFSEATIIYAGRFGMEKNIDVLIRALPLVRKSIPEAMLALAGHGSDEARLRNIAKEGGLESAVRFLGTLSHQALAEAYQASDLFAIASTSETQSMVLLQAMNCGLPAVGADSLSLKEYIPIEAGFRAVPGSEEDFSSKVTRVLKDRQEGERLSAGALTFGQKFSPEAVVSRWEEIYARHASLVR</sequence>
<dbReference type="SUPFAM" id="SSF53756">
    <property type="entry name" value="UDP-Glycosyltransferase/glycogen phosphorylase"/>
    <property type="match status" value="1"/>
</dbReference>